<evidence type="ECO:0000313" key="12">
    <source>
        <dbReference type="Proteomes" id="UP000010445"/>
    </source>
</evidence>
<dbReference type="NCBIfam" id="NF001369">
    <property type="entry name" value="PRK00278.1-1"/>
    <property type="match status" value="1"/>
</dbReference>
<evidence type="ECO:0000256" key="4">
    <source>
        <dbReference type="ARBA" id="ARBA00012362"/>
    </source>
</evidence>
<evidence type="ECO:0000313" key="11">
    <source>
        <dbReference type="EMBL" id="EKX90360.1"/>
    </source>
</evidence>
<dbReference type="GO" id="GO:0004640">
    <property type="term" value="F:phosphoribosylanthranilate isomerase activity"/>
    <property type="evidence" value="ECO:0007669"/>
    <property type="project" value="TreeGrafter"/>
</dbReference>
<keyword evidence="5" id="KW-0028">Amino-acid biosynthesis</keyword>
<dbReference type="HOGENOM" id="CLU_034247_0_0_11"/>
<evidence type="ECO:0000256" key="8">
    <source>
        <dbReference type="ARBA" id="ARBA00023141"/>
    </source>
</evidence>
<organism evidence="11 12">
    <name type="scientific">Corynebacterium durum F0235</name>
    <dbReference type="NCBI Taxonomy" id="1035195"/>
    <lineage>
        <taxon>Bacteria</taxon>
        <taxon>Bacillati</taxon>
        <taxon>Actinomycetota</taxon>
        <taxon>Actinomycetes</taxon>
        <taxon>Mycobacteriales</taxon>
        <taxon>Corynebacteriaceae</taxon>
        <taxon>Corynebacterium</taxon>
    </lineage>
</organism>
<evidence type="ECO:0000256" key="3">
    <source>
        <dbReference type="ARBA" id="ARBA00008737"/>
    </source>
</evidence>
<comment type="similarity">
    <text evidence="3">Belongs to the TrpC family.</text>
</comment>
<feature type="domain" description="Indole-3-glycerol phosphate synthase" evidence="10">
    <location>
        <begin position="6"/>
        <end position="256"/>
    </location>
</feature>
<dbReference type="PANTHER" id="PTHR22854:SF2">
    <property type="entry name" value="INDOLE-3-GLYCEROL-PHOSPHATE SYNTHASE"/>
    <property type="match status" value="1"/>
</dbReference>
<gene>
    <name evidence="11" type="ORF">HMPREF9997_01575</name>
</gene>
<dbReference type="EMBL" id="AMEM01000018">
    <property type="protein sequence ID" value="EKX90360.1"/>
    <property type="molecule type" value="Genomic_DNA"/>
</dbReference>
<evidence type="ECO:0000256" key="7">
    <source>
        <dbReference type="ARBA" id="ARBA00022822"/>
    </source>
</evidence>
<accession>L1MH51</accession>
<dbReference type="GO" id="GO:0000162">
    <property type="term" value="P:L-tryptophan biosynthetic process"/>
    <property type="evidence" value="ECO:0007669"/>
    <property type="project" value="UniProtKB-UniPathway"/>
</dbReference>
<dbReference type="Proteomes" id="UP000010445">
    <property type="component" value="Unassembled WGS sequence"/>
</dbReference>
<dbReference type="STRING" id="1035195.HMPREF9997_01575"/>
<dbReference type="Pfam" id="PF00218">
    <property type="entry name" value="IGPS"/>
    <property type="match status" value="1"/>
</dbReference>
<comment type="pathway">
    <text evidence="2">Amino-acid biosynthesis; L-tryptophan biosynthesis; L-tryptophan from chorismate: step 4/5.</text>
</comment>
<keyword evidence="7" id="KW-0822">Tryptophan biosynthesis</keyword>
<dbReference type="Gene3D" id="3.20.20.70">
    <property type="entry name" value="Aldolase class I"/>
    <property type="match status" value="1"/>
</dbReference>
<dbReference type="CDD" id="cd00331">
    <property type="entry name" value="IGPS"/>
    <property type="match status" value="1"/>
</dbReference>
<keyword evidence="12" id="KW-1185">Reference proteome</keyword>
<dbReference type="AlphaFoldDB" id="L1MH51"/>
<evidence type="ECO:0000256" key="9">
    <source>
        <dbReference type="ARBA" id="ARBA00023239"/>
    </source>
</evidence>
<protein>
    <recommendedName>
        <fullName evidence="4">indole-3-glycerol-phosphate synthase</fullName>
        <ecNumber evidence="4">4.1.1.48</ecNumber>
    </recommendedName>
</protein>
<keyword evidence="8" id="KW-0057">Aromatic amino acid biosynthesis</keyword>
<evidence type="ECO:0000256" key="2">
    <source>
        <dbReference type="ARBA" id="ARBA00004696"/>
    </source>
</evidence>
<dbReference type="UniPathway" id="UPA00035">
    <property type="reaction ID" value="UER00043"/>
</dbReference>
<dbReference type="InterPro" id="IPR045186">
    <property type="entry name" value="Indole-3-glycerol_P_synth"/>
</dbReference>
<proteinExistence type="inferred from homology"/>
<dbReference type="SUPFAM" id="SSF51366">
    <property type="entry name" value="Ribulose-phoshate binding barrel"/>
    <property type="match status" value="1"/>
</dbReference>
<comment type="caution">
    <text evidence="11">The sequence shown here is derived from an EMBL/GenBank/DDBJ whole genome shotgun (WGS) entry which is preliminary data.</text>
</comment>
<comment type="catalytic activity">
    <reaction evidence="1">
        <text>1-(2-carboxyphenylamino)-1-deoxy-D-ribulose 5-phosphate + H(+) = (1S,2R)-1-C-(indol-3-yl)glycerol 3-phosphate + CO2 + H2O</text>
        <dbReference type="Rhea" id="RHEA:23476"/>
        <dbReference type="ChEBI" id="CHEBI:15377"/>
        <dbReference type="ChEBI" id="CHEBI:15378"/>
        <dbReference type="ChEBI" id="CHEBI:16526"/>
        <dbReference type="ChEBI" id="CHEBI:58613"/>
        <dbReference type="ChEBI" id="CHEBI:58866"/>
        <dbReference type="EC" id="4.1.1.48"/>
    </reaction>
</comment>
<dbReference type="OrthoDB" id="9804217at2"/>
<dbReference type="InterPro" id="IPR013798">
    <property type="entry name" value="Indole-3-glycerol_P_synth_dom"/>
</dbReference>
<reference evidence="11 12" key="1">
    <citation type="submission" date="2012-05" db="EMBL/GenBank/DDBJ databases">
        <authorList>
            <person name="Weinstock G."/>
            <person name="Sodergren E."/>
            <person name="Lobos E.A."/>
            <person name="Fulton L."/>
            <person name="Fulton R."/>
            <person name="Courtney L."/>
            <person name="Fronick C."/>
            <person name="O'Laughlin M."/>
            <person name="Godfrey J."/>
            <person name="Wilson R.M."/>
            <person name="Miner T."/>
            <person name="Farmer C."/>
            <person name="Delehaunty K."/>
            <person name="Cordes M."/>
            <person name="Minx P."/>
            <person name="Tomlinson C."/>
            <person name="Chen J."/>
            <person name="Wollam A."/>
            <person name="Pepin K.H."/>
            <person name="Bhonagiri V."/>
            <person name="Zhang X."/>
            <person name="Suruliraj S."/>
            <person name="Warren W."/>
            <person name="Mitreva M."/>
            <person name="Mardis E.R."/>
            <person name="Wilson R.K."/>
        </authorList>
    </citation>
    <scope>NUCLEOTIDE SEQUENCE [LARGE SCALE GENOMIC DNA]</scope>
    <source>
        <strain evidence="11 12">F0235</strain>
    </source>
</reference>
<dbReference type="EC" id="4.1.1.48" evidence="4"/>
<evidence type="ECO:0000256" key="5">
    <source>
        <dbReference type="ARBA" id="ARBA00022605"/>
    </source>
</evidence>
<dbReference type="InterPro" id="IPR011060">
    <property type="entry name" value="RibuloseP-bd_barrel"/>
</dbReference>
<evidence type="ECO:0000256" key="1">
    <source>
        <dbReference type="ARBA" id="ARBA00001633"/>
    </source>
</evidence>
<sequence>MTTVFDQFLAGVRADINAREARLSFQDIKALSASVPPPRDALGALLQRGCGVIAEIKRATPARGTIAWFDSPKDVAVQFEAGGAQVISCHTGRHGYGGSFQDLDVVKSAVGVPVMCKDLIIDPYQVHEARYFGADMVALVASVLDQSRLESLLDRVESLGMTALVEVHTTEDATRAISAGARVVGINARNAHTMTVDRDTFSEIAPGLPSRTVRVAMSGVRTVADLMRYAGAGADAVIVGEELVTAANPREACRKLVAAGQHPACPSMN</sequence>
<dbReference type="GO" id="GO:0004425">
    <property type="term" value="F:indole-3-glycerol-phosphate synthase activity"/>
    <property type="evidence" value="ECO:0007669"/>
    <property type="project" value="UniProtKB-EC"/>
</dbReference>
<dbReference type="PANTHER" id="PTHR22854">
    <property type="entry name" value="TRYPTOPHAN BIOSYNTHESIS PROTEIN"/>
    <property type="match status" value="1"/>
</dbReference>
<dbReference type="eggNOG" id="COG0134">
    <property type="taxonomic scope" value="Bacteria"/>
</dbReference>
<keyword evidence="6" id="KW-0210">Decarboxylase</keyword>
<name>L1MH51_9CORY</name>
<keyword evidence="9" id="KW-0456">Lyase</keyword>
<dbReference type="RefSeq" id="WP_006063804.1">
    <property type="nucleotide sequence ID" value="NZ_KB290831.1"/>
</dbReference>
<dbReference type="InterPro" id="IPR013785">
    <property type="entry name" value="Aldolase_TIM"/>
</dbReference>
<dbReference type="PATRIC" id="fig|1035195.3.peg.1419"/>
<evidence type="ECO:0000256" key="6">
    <source>
        <dbReference type="ARBA" id="ARBA00022793"/>
    </source>
</evidence>
<evidence type="ECO:0000259" key="10">
    <source>
        <dbReference type="Pfam" id="PF00218"/>
    </source>
</evidence>
<dbReference type="FunFam" id="3.20.20.70:FF:000024">
    <property type="entry name" value="Indole-3-glycerol phosphate synthase"/>
    <property type="match status" value="1"/>
</dbReference>